<accession>A0ABT4RJN4</accession>
<feature type="signal peptide" evidence="1">
    <location>
        <begin position="1"/>
        <end position="24"/>
    </location>
</feature>
<gene>
    <name evidence="2" type="ORF">OJ962_14495</name>
</gene>
<organism evidence="2 3">
    <name type="scientific">Solirubrobacter deserti</name>
    <dbReference type="NCBI Taxonomy" id="2282478"/>
    <lineage>
        <taxon>Bacteria</taxon>
        <taxon>Bacillati</taxon>
        <taxon>Actinomycetota</taxon>
        <taxon>Thermoleophilia</taxon>
        <taxon>Solirubrobacterales</taxon>
        <taxon>Solirubrobacteraceae</taxon>
        <taxon>Solirubrobacter</taxon>
    </lineage>
</organism>
<keyword evidence="1" id="KW-0732">Signal</keyword>
<evidence type="ECO:0000313" key="2">
    <source>
        <dbReference type="EMBL" id="MDA0138710.1"/>
    </source>
</evidence>
<evidence type="ECO:0000256" key="1">
    <source>
        <dbReference type="SAM" id="SignalP"/>
    </source>
</evidence>
<name>A0ABT4RJN4_9ACTN</name>
<sequence length="1066" mass="112643">MPNLSAPLAALAAGAVAASFGVIAPDVMADADAPTGASILAPTADEFAGTGEVPVRLRTGSKITAVRVFNGTHDVTRRFSRRGDQWTAKLPRSVVDPGKNKLVVQAMAGDRSGEATTVTFVAGRAKPSPLTVRSGTDRSGQLPVAVATPMASRAELTVNGRRVRAMHDSVADTDHRWLVSRQDGLRAGRNALVVRTYDQDGRHAVKRWTVERPANLPFVEAGAQSRAATAGRWLTLDGSRSEGRQLDYTWTVVKAPKGAKPELRRANSAKASFKPDKSGVYEIALRATRGGKARAASAAGAVQDVTTVYAAPTFGSQGLYVGTDLEHGNDPDDYASIRYGGEWYAAANATNPDLFLQIDPATLAVLQTGDHTQITPTAGKITIGVWNDASVPYTDDRYGSMVWIGTQVVANSSAGSQGGAGNPYSNLHGWLTPTSTKSPVRTSPQWVSSDFLQVQTRAETSALPQNTMTVNGQPKTVTLPSGVSAGYQLVVLDNAGNMVFTPDAYPITGNATADTATENQLAADIENWNQGTTILIQGFGPLPSVPANSDFANELDALGGRSDVAFLLNATHDANGGAYALIAGQRTTGNLRGWYGKEASHDRTGGGTLTALLARDPEADNYVARQSDSATGNSAGAQRYKYLPFVYGAPTPWAGAIRNANNTAVVPATAGQSAALAWIADYASTNDWTVTSATAQCPGAPDPIRASYCTTSATDLQNLKDNITNHLPAYSTTTSFSSDDYAAAQNNFEWEIADVASVQADLSAYANLYSIQNSIQAIVDANSIGQQIQKTQNLELQAQNSSTSDGMNIAVATLQMTSALPDVGSIASFFEGMIEMAQAVGTPDEPTPSLANQIELTEANAGSTVAANLSAAADNLDQFALYLVQDPQKLFTGAYALSRGDLALTTDTKSDLVTATTYGVRQYLWGAILGTSYAAFTGSAAIGTNPECNYNDGTPVFPFKNVLTGNSHWSWKAPDSSGVQVNWWIAMTQTSNPLQYAYQHNNIGLDASVTNPLFAPIDPSLPVDQQVNVGAVMPYFALDYLPFIPVREVNPDRDPSPGTGCVVTKY</sequence>
<dbReference type="EMBL" id="JAPCID010000018">
    <property type="protein sequence ID" value="MDA0138710.1"/>
    <property type="molecule type" value="Genomic_DNA"/>
</dbReference>
<reference evidence="2" key="1">
    <citation type="submission" date="2022-10" db="EMBL/GenBank/DDBJ databases">
        <title>The WGS of Solirubrobacter sp. CPCC 204708.</title>
        <authorList>
            <person name="Jiang Z."/>
        </authorList>
    </citation>
    <scope>NUCLEOTIDE SEQUENCE</scope>
    <source>
        <strain evidence="2">CPCC 204708</strain>
    </source>
</reference>
<evidence type="ECO:0000313" key="3">
    <source>
        <dbReference type="Proteomes" id="UP001147700"/>
    </source>
</evidence>
<feature type="chain" id="PRO_5046429525" evidence="1">
    <location>
        <begin position="25"/>
        <end position="1066"/>
    </location>
</feature>
<dbReference type="Proteomes" id="UP001147700">
    <property type="component" value="Unassembled WGS sequence"/>
</dbReference>
<dbReference type="InterPro" id="IPR013783">
    <property type="entry name" value="Ig-like_fold"/>
</dbReference>
<comment type="caution">
    <text evidence="2">The sequence shown here is derived from an EMBL/GenBank/DDBJ whole genome shotgun (WGS) entry which is preliminary data.</text>
</comment>
<protein>
    <submittedName>
        <fullName evidence="2">Uncharacterized protein</fullName>
    </submittedName>
</protein>
<keyword evidence="3" id="KW-1185">Reference proteome</keyword>
<proteinExistence type="predicted"/>
<dbReference type="RefSeq" id="WP_202957428.1">
    <property type="nucleotide sequence ID" value="NZ_JAPCID010000018.1"/>
</dbReference>
<dbReference type="Gene3D" id="2.60.40.10">
    <property type="entry name" value="Immunoglobulins"/>
    <property type="match status" value="1"/>
</dbReference>